<reference evidence="1 2" key="1">
    <citation type="submission" date="2016-11" db="EMBL/GenBank/DDBJ databases">
        <title>Whole genomes of Flavobacteriaceae.</title>
        <authorList>
            <person name="Stine C."/>
            <person name="Li C."/>
            <person name="Tadesse D."/>
        </authorList>
    </citation>
    <scope>NUCLEOTIDE SEQUENCE [LARGE SCALE GENOMIC DNA]</scope>
    <source>
        <strain evidence="1 2">DSM 18292</strain>
    </source>
</reference>
<evidence type="ECO:0000313" key="1">
    <source>
        <dbReference type="EMBL" id="OXA85326.1"/>
    </source>
</evidence>
<dbReference type="EMBL" id="MUGW01000052">
    <property type="protein sequence ID" value="OXA85326.1"/>
    <property type="molecule type" value="Genomic_DNA"/>
</dbReference>
<keyword evidence="2" id="KW-1185">Reference proteome</keyword>
<gene>
    <name evidence="1" type="ORF">B0A66_19670</name>
</gene>
<organism evidence="1 2">
    <name type="scientific">Flavobacterium hercynium</name>
    <dbReference type="NCBI Taxonomy" id="387094"/>
    <lineage>
        <taxon>Bacteria</taxon>
        <taxon>Pseudomonadati</taxon>
        <taxon>Bacteroidota</taxon>
        <taxon>Flavobacteriia</taxon>
        <taxon>Flavobacteriales</taxon>
        <taxon>Flavobacteriaceae</taxon>
        <taxon>Flavobacterium</taxon>
    </lineage>
</organism>
<name>A0A226GV54_9FLAO</name>
<sequence length="215" mass="24301">MVKNNMKNCILIALLLLLLSCKKEENTNSDEIEKVETTSHYAVEDTIVADTAAVAVEEESPETESVEEESGNSNINFEKFSVEVDKDFKKAPLDWASNEYSGMFKTRIIEAYKSDKIDFAGHYIGVLFGCGAGCVSGFMIDVRDGKIYSAPLGEQNSCFFNQNYAVCEDNSRLFVSAICKENEDDEKLFYIAYLWDEDQKVFKEIESKEFITAEK</sequence>
<proteinExistence type="predicted"/>
<dbReference type="Proteomes" id="UP000198345">
    <property type="component" value="Unassembled WGS sequence"/>
</dbReference>
<comment type="caution">
    <text evidence="1">The sequence shown here is derived from an EMBL/GenBank/DDBJ whole genome shotgun (WGS) entry which is preliminary data.</text>
</comment>
<protein>
    <recommendedName>
        <fullName evidence="3">Lipoprotein</fullName>
    </recommendedName>
</protein>
<evidence type="ECO:0000313" key="2">
    <source>
        <dbReference type="Proteomes" id="UP000198345"/>
    </source>
</evidence>
<dbReference type="AlphaFoldDB" id="A0A226GV54"/>
<evidence type="ECO:0008006" key="3">
    <source>
        <dbReference type="Google" id="ProtNLM"/>
    </source>
</evidence>
<accession>A0A226GV54</accession>
<dbReference type="PROSITE" id="PS51257">
    <property type="entry name" value="PROKAR_LIPOPROTEIN"/>
    <property type="match status" value="1"/>
</dbReference>